<protein>
    <submittedName>
        <fullName evidence="1">DNA repair ATPase RecN</fullName>
    </submittedName>
</protein>
<accession>A0ABS2PQY7</accession>
<evidence type="ECO:0000313" key="2">
    <source>
        <dbReference type="Proteomes" id="UP000697472"/>
    </source>
</evidence>
<proteinExistence type="predicted"/>
<organism evidence="1 2">
    <name type="scientific">Streptococcus loxodontisalivarius</name>
    <dbReference type="NCBI Taxonomy" id="1349415"/>
    <lineage>
        <taxon>Bacteria</taxon>
        <taxon>Bacillati</taxon>
        <taxon>Bacillota</taxon>
        <taxon>Bacilli</taxon>
        <taxon>Lactobacillales</taxon>
        <taxon>Streptococcaceae</taxon>
        <taxon>Streptococcus</taxon>
    </lineage>
</organism>
<sequence length="273" mass="30081">MSKKDQIKSQLQKAKTGLTKNWKKTLLISAGVLLVAGAGVAVGTKIGDHGDFEDRMETRFDSDFSQLADGSDNWGDREDSESFNAATASMTYDEWKTAINDSGLSSDDKKTFLAAIEKAKDNITKASDLQSQLEKLYTDNIEPLNTEFTNLMKTNASIWSKLNADTPDSIEDLDTDDLTDLKQAVDDSSLSSDDKSKLLKDIESLKTLKEKYSTTYASYVEKQSDLEKQLETAQNAVSTSLKDNKVTDEMIAQIFGGAAKGNWSDDDSDDSWS</sequence>
<evidence type="ECO:0000313" key="1">
    <source>
        <dbReference type="EMBL" id="MBM7642353.1"/>
    </source>
</evidence>
<name>A0ABS2PQY7_9STRE</name>
<keyword evidence="2" id="KW-1185">Reference proteome</keyword>
<dbReference type="RefSeq" id="WP_205009203.1">
    <property type="nucleotide sequence ID" value="NZ_JAFBEH010000009.1"/>
</dbReference>
<dbReference type="Proteomes" id="UP000697472">
    <property type="component" value="Unassembled WGS sequence"/>
</dbReference>
<comment type="caution">
    <text evidence="1">The sequence shown here is derived from an EMBL/GenBank/DDBJ whole genome shotgun (WGS) entry which is preliminary data.</text>
</comment>
<reference evidence="1 2" key="1">
    <citation type="submission" date="2021-01" db="EMBL/GenBank/DDBJ databases">
        <title>Genomic Encyclopedia of Type Strains, Phase IV (KMG-IV): sequencing the most valuable type-strain genomes for metagenomic binning, comparative biology and taxonomic classification.</title>
        <authorList>
            <person name="Goeker M."/>
        </authorList>
    </citation>
    <scope>NUCLEOTIDE SEQUENCE [LARGE SCALE GENOMIC DNA]</scope>
    <source>
        <strain evidence="1 2">DSM 27382</strain>
    </source>
</reference>
<gene>
    <name evidence="1" type="ORF">JOC28_000650</name>
</gene>
<dbReference type="EMBL" id="JAFBEH010000009">
    <property type="protein sequence ID" value="MBM7642353.1"/>
    <property type="molecule type" value="Genomic_DNA"/>
</dbReference>